<keyword evidence="3" id="KW-1185">Reference proteome</keyword>
<keyword evidence="2" id="KW-0012">Acyltransferase</keyword>
<dbReference type="EC" id="2.3.1.-" evidence="2"/>
<name>A0ABT7S363_9CELL</name>
<accession>A0ABT7S363</accession>
<dbReference type="EMBL" id="JAUCGR010000001">
    <property type="protein sequence ID" value="MDM7829974.1"/>
    <property type="molecule type" value="Genomic_DNA"/>
</dbReference>
<dbReference type="InterPro" id="IPR016181">
    <property type="entry name" value="Acyl_CoA_acyltransferase"/>
</dbReference>
<dbReference type="SUPFAM" id="SSF55729">
    <property type="entry name" value="Acyl-CoA N-acyltransferases (Nat)"/>
    <property type="match status" value="1"/>
</dbReference>
<evidence type="ECO:0000259" key="1">
    <source>
        <dbReference type="PROSITE" id="PS51186"/>
    </source>
</evidence>
<reference evidence="2 3" key="1">
    <citation type="submission" date="2023-06" db="EMBL/GenBank/DDBJ databases">
        <title>Cellulomonas sp. MW9 Whole genome sequence.</title>
        <authorList>
            <person name="Park S."/>
        </authorList>
    </citation>
    <scope>NUCLEOTIDE SEQUENCE [LARGE SCALE GENOMIC DNA]</scope>
    <source>
        <strain evidence="2 3">MW9</strain>
    </source>
</reference>
<feature type="domain" description="N-acetyltransferase" evidence="1">
    <location>
        <begin position="65"/>
        <end position="201"/>
    </location>
</feature>
<dbReference type="CDD" id="cd04301">
    <property type="entry name" value="NAT_SF"/>
    <property type="match status" value="1"/>
</dbReference>
<dbReference type="InterPro" id="IPR051822">
    <property type="entry name" value="Glycosyl_Hydrolase_84"/>
</dbReference>
<dbReference type="PANTHER" id="PTHR13170:SF16">
    <property type="entry name" value="PROTEIN O-GLCNACASE"/>
    <property type="match status" value="1"/>
</dbReference>
<dbReference type="GO" id="GO:0016746">
    <property type="term" value="F:acyltransferase activity"/>
    <property type="evidence" value="ECO:0007669"/>
    <property type="project" value="UniProtKB-KW"/>
</dbReference>
<dbReference type="PROSITE" id="PS51186">
    <property type="entry name" value="GNAT"/>
    <property type="match status" value="1"/>
</dbReference>
<dbReference type="PANTHER" id="PTHR13170">
    <property type="entry name" value="O-GLCNACASE"/>
    <property type="match status" value="1"/>
</dbReference>
<dbReference type="RefSeq" id="WP_289444512.1">
    <property type="nucleotide sequence ID" value="NZ_JAUCGR010000001.1"/>
</dbReference>
<evidence type="ECO:0000313" key="3">
    <source>
        <dbReference type="Proteomes" id="UP001321453"/>
    </source>
</evidence>
<comment type="caution">
    <text evidence="2">The sequence shown here is derived from an EMBL/GenBank/DDBJ whole genome shotgun (WGS) entry which is preliminary data.</text>
</comment>
<proteinExistence type="predicted"/>
<dbReference type="Proteomes" id="UP001321453">
    <property type="component" value="Unassembled WGS sequence"/>
</dbReference>
<evidence type="ECO:0000313" key="2">
    <source>
        <dbReference type="EMBL" id="MDM7829974.1"/>
    </source>
</evidence>
<organism evidence="2 3">
    <name type="scientific">Cellulomonas edaphi</name>
    <dbReference type="NCBI Taxonomy" id="3053468"/>
    <lineage>
        <taxon>Bacteria</taxon>
        <taxon>Bacillati</taxon>
        <taxon>Actinomycetota</taxon>
        <taxon>Actinomycetes</taxon>
        <taxon>Micrococcales</taxon>
        <taxon>Cellulomonadaceae</taxon>
        <taxon>Cellulomonas</taxon>
    </lineage>
</organism>
<keyword evidence="2" id="KW-0808">Transferase</keyword>
<dbReference type="Gene3D" id="3.40.630.30">
    <property type="match status" value="1"/>
</dbReference>
<dbReference type="Pfam" id="PF00583">
    <property type="entry name" value="Acetyltransf_1"/>
    <property type="match status" value="1"/>
</dbReference>
<protein>
    <submittedName>
        <fullName evidence="2">GNAT family N-acetyltransferase</fullName>
        <ecNumber evidence="2">2.3.1.-</ecNumber>
    </submittedName>
</protein>
<gene>
    <name evidence="2" type="ORF">QRT05_01390</name>
</gene>
<sequence length="201" mass="22231">MPRSIRPFHPSDLGAIYRICLLTGLAGGDSSHLYRNPELLGHVYAGPYPVADPSATFVVADDEGVAGYIVATADTAGFERWREESWWPVLREQFPPRDDPQDGTEDHVLVERVHERWPTDAPVLERFPAHMHIDLLPRAQGEGLGRALVETLAASLRERGVPGLHLGVSKENPGAIAFYHRVGFVTLEELPWGYLLGLPLA</sequence>
<dbReference type="InterPro" id="IPR000182">
    <property type="entry name" value="GNAT_dom"/>
</dbReference>